<organism evidence="2">
    <name type="scientific">uncultured Caudovirales phage</name>
    <dbReference type="NCBI Taxonomy" id="2100421"/>
    <lineage>
        <taxon>Viruses</taxon>
        <taxon>Duplodnaviria</taxon>
        <taxon>Heunggongvirae</taxon>
        <taxon>Uroviricota</taxon>
        <taxon>Caudoviricetes</taxon>
        <taxon>Peduoviridae</taxon>
        <taxon>Maltschvirus</taxon>
        <taxon>Maltschvirus maltsch</taxon>
    </lineage>
</organism>
<dbReference type="EMBL" id="LR796365">
    <property type="protein sequence ID" value="CAB4139675.1"/>
    <property type="molecule type" value="Genomic_DNA"/>
</dbReference>
<evidence type="ECO:0000313" key="2">
    <source>
        <dbReference type="EMBL" id="CAB4218158.1"/>
    </source>
</evidence>
<accession>A0A6J5SRN5</accession>
<gene>
    <name evidence="2" type="ORF">UFOVP1607_4</name>
    <name evidence="1" type="ORF">UFOVP352_7</name>
</gene>
<name>A0A6J5SRN5_9CAUD</name>
<evidence type="ECO:0000313" key="1">
    <source>
        <dbReference type="EMBL" id="CAB4139675.1"/>
    </source>
</evidence>
<protein>
    <submittedName>
        <fullName evidence="2">Uncharacterized protein</fullName>
    </submittedName>
</protein>
<dbReference type="EMBL" id="LR797466">
    <property type="protein sequence ID" value="CAB4218158.1"/>
    <property type="molecule type" value="Genomic_DNA"/>
</dbReference>
<sequence>MTDIIKSKNNVPVRYVDQNDGTFALKVATTGGGGGGGNVNATIVDYGTYPGLTYTQLSSAPLLVTSTNASSTTTYVNTTIAVGGTAQSLVGANSSRKRLFVQNPSTATESLFLRFGGTATTTYTSLELLPGAAFDSSGGPCPSDAISVNAATTGHQVHAWWM</sequence>
<reference evidence="2" key="1">
    <citation type="submission" date="2020-05" db="EMBL/GenBank/DDBJ databases">
        <authorList>
            <person name="Chiriac C."/>
            <person name="Salcher M."/>
            <person name="Ghai R."/>
            <person name="Kavagutti S V."/>
        </authorList>
    </citation>
    <scope>NUCLEOTIDE SEQUENCE</scope>
</reference>
<proteinExistence type="predicted"/>